<comment type="caution">
    <text evidence="10">The sequence shown here is derived from an EMBL/GenBank/DDBJ whole genome shotgun (WGS) entry which is preliminary data.</text>
</comment>
<dbReference type="PANTHER" id="PTHR40980">
    <property type="entry name" value="PLUG DOMAIN-CONTAINING PROTEIN"/>
    <property type="match status" value="1"/>
</dbReference>
<dbReference type="PANTHER" id="PTHR40980:SF4">
    <property type="entry name" value="TONB-DEPENDENT RECEPTOR-LIKE BETA-BARREL DOMAIN-CONTAINING PROTEIN"/>
    <property type="match status" value="1"/>
</dbReference>
<evidence type="ECO:0000313" key="11">
    <source>
        <dbReference type="Proteomes" id="UP001500101"/>
    </source>
</evidence>
<evidence type="ECO:0000259" key="9">
    <source>
        <dbReference type="Pfam" id="PF14905"/>
    </source>
</evidence>
<keyword evidence="11" id="KW-1185">Reference proteome</keyword>
<reference evidence="11" key="1">
    <citation type="journal article" date="2019" name="Int. J. Syst. Evol. Microbiol.">
        <title>The Global Catalogue of Microorganisms (GCM) 10K type strain sequencing project: providing services to taxonomists for standard genome sequencing and annotation.</title>
        <authorList>
            <consortium name="The Broad Institute Genomics Platform"/>
            <consortium name="The Broad Institute Genome Sequencing Center for Infectious Disease"/>
            <person name="Wu L."/>
            <person name="Ma J."/>
        </authorList>
    </citation>
    <scope>NUCLEOTIDE SEQUENCE [LARGE SCALE GENOMIC DNA]</scope>
    <source>
        <strain evidence="11">JCM 16704</strain>
    </source>
</reference>
<dbReference type="Pfam" id="PF13620">
    <property type="entry name" value="CarboxypepD_reg"/>
    <property type="match status" value="1"/>
</dbReference>
<evidence type="ECO:0000256" key="4">
    <source>
        <dbReference type="ARBA" id="ARBA00022692"/>
    </source>
</evidence>
<evidence type="ECO:0000313" key="10">
    <source>
        <dbReference type="EMBL" id="GAA4132285.1"/>
    </source>
</evidence>
<dbReference type="Gene3D" id="2.60.40.1120">
    <property type="entry name" value="Carboxypeptidase-like, regulatory domain"/>
    <property type="match status" value="1"/>
</dbReference>
<feature type="chain" id="PRO_5046457498" evidence="8">
    <location>
        <begin position="28"/>
        <end position="836"/>
    </location>
</feature>
<evidence type="ECO:0000256" key="2">
    <source>
        <dbReference type="ARBA" id="ARBA00022448"/>
    </source>
</evidence>
<proteinExistence type="inferred from homology"/>
<evidence type="ECO:0000256" key="5">
    <source>
        <dbReference type="ARBA" id="ARBA00023136"/>
    </source>
</evidence>
<protein>
    <submittedName>
        <fullName evidence="10">Outer membrane beta-barrel family protein</fullName>
    </submittedName>
</protein>
<feature type="signal peptide" evidence="8">
    <location>
        <begin position="1"/>
        <end position="27"/>
    </location>
</feature>
<dbReference type="Pfam" id="PF14905">
    <property type="entry name" value="OMP_b-brl_3"/>
    <property type="match status" value="1"/>
</dbReference>
<dbReference type="SUPFAM" id="SSF56935">
    <property type="entry name" value="Porins"/>
    <property type="match status" value="1"/>
</dbReference>
<organism evidence="10 11">
    <name type="scientific">Sphingobacterium kyonggiense</name>
    <dbReference type="NCBI Taxonomy" id="714075"/>
    <lineage>
        <taxon>Bacteria</taxon>
        <taxon>Pseudomonadati</taxon>
        <taxon>Bacteroidota</taxon>
        <taxon>Sphingobacteriia</taxon>
        <taxon>Sphingobacteriales</taxon>
        <taxon>Sphingobacteriaceae</taxon>
        <taxon>Sphingobacterium</taxon>
    </lineage>
</organism>
<dbReference type="Proteomes" id="UP001500101">
    <property type="component" value="Unassembled WGS sequence"/>
</dbReference>
<keyword evidence="5 7" id="KW-0472">Membrane</keyword>
<comment type="subcellular location">
    <subcellularLocation>
        <location evidence="1 7">Cell outer membrane</location>
        <topology evidence="1 7">Multi-pass membrane protein</topology>
    </subcellularLocation>
</comment>
<evidence type="ECO:0000256" key="6">
    <source>
        <dbReference type="ARBA" id="ARBA00023237"/>
    </source>
</evidence>
<gene>
    <name evidence="10" type="ORF">GCM10022216_03210</name>
</gene>
<dbReference type="RefSeq" id="WP_344672929.1">
    <property type="nucleotide sequence ID" value="NZ_BAAAZI010000004.1"/>
</dbReference>
<keyword evidence="3 7" id="KW-1134">Transmembrane beta strand</keyword>
<evidence type="ECO:0000256" key="1">
    <source>
        <dbReference type="ARBA" id="ARBA00004571"/>
    </source>
</evidence>
<evidence type="ECO:0000256" key="3">
    <source>
        <dbReference type="ARBA" id="ARBA00022452"/>
    </source>
</evidence>
<sequence length="836" mass="94521">MSQSYIRMLFKKVSISLIFLLPLFVFAQQANITGSIVKQDSVSPASGASVSLLSTTTRAYLRGQQTNAQGNFTIENVQAGTYILQVSYVGFQTYTRENFVVKANEPINLGKIALTEQGQQISEVVVQGRIPDLQIGIDKKVFDVSQSMVSVGGSAQDLLGNVPTLQVQSDGSISLRGSSNVRILVDGKESAMAGSDINAFLQSLPADAIAKVEIMTNPSAKHDAEGQSGIVNIILKKNIRTGLNGSVNASGGSYENANAGITLNYRPGKVNYFGSYNFSRRNMLGGGYTDNTDYINGSISPASPRTYSTDDSRRQGYNHTIRLGTDIYATDKTTFSLGGNLSFRDNNRTQDINYSYWNIPAFGENSFRKSAQEEKDFGVDLTFDYRQQFKREGEELLGNISFGDDREDGTNNFHQTYASNRKDLLRENTTSERGRNWNVQLDYTLPFAEDHKFEAGYRTMIRTSNDHQYSELFDTLSNAFLPDYKVSNDFDMTSTVHALYANYQKKLTSKFGAQVGLRAEQAYLNSTYYSLDPAVPADKRATDGNLDYFRVYPSVFLSYDVGQGQGDKVQLSYTRRVERPRGWQVNPFLDISDEQNYRQGNPNLMPQDIHALELSFSKFYQKWNFVSSAYYRRVNDMFQPFIYPSELIGDIVGDRSNITYSKWENVADNNSMGFELISKVNVFSWWDVTANANLFYMNITPKADFEVRSASSFNYHGNLTTNVKFTPTFSAQVRGDYRSGMKTLQGEMKPMAGVDLALRKDLFNNKANIMLNVRDAFNTRKFEMENYLVDKKIDFSHRWMRRMFTLSFSYRFGIQDVSKRKRSENNDMEDMGGQQF</sequence>
<accession>A0ABP7Y8W4</accession>
<keyword evidence="2 7" id="KW-0813">Transport</keyword>
<dbReference type="Gene3D" id="2.40.170.20">
    <property type="entry name" value="TonB-dependent receptor, beta-barrel domain"/>
    <property type="match status" value="1"/>
</dbReference>
<dbReference type="Gene3D" id="2.170.130.10">
    <property type="entry name" value="TonB-dependent receptor, plug domain"/>
    <property type="match status" value="1"/>
</dbReference>
<dbReference type="SUPFAM" id="SSF49464">
    <property type="entry name" value="Carboxypeptidase regulatory domain-like"/>
    <property type="match status" value="1"/>
</dbReference>
<keyword evidence="6 7" id="KW-0998">Cell outer membrane</keyword>
<evidence type="ECO:0000256" key="7">
    <source>
        <dbReference type="PROSITE-ProRule" id="PRU01360"/>
    </source>
</evidence>
<keyword evidence="4 7" id="KW-0812">Transmembrane</keyword>
<dbReference type="InterPro" id="IPR039426">
    <property type="entry name" value="TonB-dep_rcpt-like"/>
</dbReference>
<evidence type="ECO:0000256" key="8">
    <source>
        <dbReference type="SAM" id="SignalP"/>
    </source>
</evidence>
<keyword evidence="8" id="KW-0732">Signal</keyword>
<dbReference type="InterPro" id="IPR008969">
    <property type="entry name" value="CarboxyPept-like_regulatory"/>
</dbReference>
<dbReference type="InterPro" id="IPR041700">
    <property type="entry name" value="OMP_b-brl_3"/>
</dbReference>
<dbReference type="PROSITE" id="PS52016">
    <property type="entry name" value="TONB_DEPENDENT_REC_3"/>
    <property type="match status" value="1"/>
</dbReference>
<dbReference type="InterPro" id="IPR037066">
    <property type="entry name" value="Plug_dom_sf"/>
</dbReference>
<name>A0ABP7Y8W4_9SPHI</name>
<dbReference type="InterPro" id="IPR036942">
    <property type="entry name" value="Beta-barrel_TonB_sf"/>
</dbReference>
<dbReference type="EMBL" id="BAAAZI010000004">
    <property type="protein sequence ID" value="GAA4132285.1"/>
    <property type="molecule type" value="Genomic_DNA"/>
</dbReference>
<feature type="domain" description="Outer membrane protein beta-barrel" evidence="9">
    <location>
        <begin position="388"/>
        <end position="810"/>
    </location>
</feature>
<comment type="similarity">
    <text evidence="7">Belongs to the TonB-dependent receptor family.</text>
</comment>